<evidence type="ECO:0000256" key="7">
    <source>
        <dbReference type="ARBA" id="ARBA00022691"/>
    </source>
</evidence>
<keyword evidence="5 10" id="KW-0489">Methyltransferase</keyword>
<dbReference type="SUPFAM" id="SSF75217">
    <property type="entry name" value="alpha/beta knot"/>
    <property type="match status" value="1"/>
</dbReference>
<reference evidence="13 14" key="1">
    <citation type="submission" date="2014-06" db="EMBL/GenBank/DDBJ databases">
        <title>Helicobacter pullorum isolates in fresh chicken meat - phenotypic and genotypic features.</title>
        <authorList>
            <person name="Borges V."/>
            <person name="Santos A."/>
            <person name="Correia C.B."/>
            <person name="Saraiva M."/>
            <person name="Menard A."/>
            <person name="Vieira L."/>
            <person name="Sampaio D.A."/>
            <person name="Gomes J.P."/>
            <person name="Oleastro M."/>
        </authorList>
    </citation>
    <scope>NUCLEOTIDE SEQUENCE [LARGE SCALE GENOMIC DNA]</scope>
    <source>
        <strain evidence="13 14">229334/12</strain>
    </source>
</reference>
<dbReference type="Proteomes" id="UP000037997">
    <property type="component" value="Unassembled WGS sequence"/>
</dbReference>
<dbReference type="InterPro" id="IPR029028">
    <property type="entry name" value="Alpha/beta_knot_MTases"/>
</dbReference>
<sequence>MQFIIHKNAGEATLKLEGETYHHIFQSRRTKKSESLHLRNLKDSNLYTYNITNLSKKDATLTLQSSQNTPLKNLPKGHLIWAMIDPKNIEKTLPFLNELNLQKITFFYAEYSQKNFKLNLERIQRILENSCEQCGRITLLEIEVLENLQEVLEKYPNAGVLDFGGEELKCSLEIPILVGTEGGFSPKEKEALKNNPKYTATSCNILRSETAAIYAIARVL</sequence>
<dbReference type="CDD" id="cd18084">
    <property type="entry name" value="RsmE-like"/>
    <property type="match status" value="1"/>
</dbReference>
<dbReference type="Pfam" id="PF04452">
    <property type="entry name" value="Methyltrans_RNA"/>
    <property type="match status" value="1"/>
</dbReference>
<evidence type="ECO:0000256" key="1">
    <source>
        <dbReference type="ARBA" id="ARBA00004496"/>
    </source>
</evidence>
<dbReference type="PIRSF" id="PIRSF015601">
    <property type="entry name" value="MTase_slr0722"/>
    <property type="match status" value="1"/>
</dbReference>
<keyword evidence="4 10" id="KW-0698">rRNA processing</keyword>
<comment type="similarity">
    <text evidence="2 10">Belongs to the RNA methyltransferase RsmE family.</text>
</comment>
<comment type="subcellular location">
    <subcellularLocation>
        <location evidence="1 10">Cytoplasm</location>
    </subcellularLocation>
</comment>
<keyword evidence="6 10" id="KW-0808">Transferase</keyword>
<accession>A0A0N1EBF0</accession>
<keyword evidence="7 10" id="KW-0949">S-adenosyl-L-methionine</keyword>
<comment type="function">
    <text evidence="8 10">Specifically methylates the N3 position of the uracil ring of uridine 1498 (m3U1498) in 16S rRNA. Acts on the fully assembled 30S ribosomal subunit.</text>
</comment>
<evidence type="ECO:0000259" key="11">
    <source>
        <dbReference type="Pfam" id="PF04452"/>
    </source>
</evidence>
<dbReference type="GO" id="GO:0070042">
    <property type="term" value="F:rRNA (uridine-N3-)-methyltransferase activity"/>
    <property type="evidence" value="ECO:0007669"/>
    <property type="project" value="TreeGrafter"/>
</dbReference>
<evidence type="ECO:0000259" key="12">
    <source>
        <dbReference type="Pfam" id="PF20260"/>
    </source>
</evidence>
<dbReference type="Pfam" id="PF20260">
    <property type="entry name" value="PUA_4"/>
    <property type="match status" value="1"/>
</dbReference>
<dbReference type="STRING" id="35818.HPU229336_01270"/>
<dbReference type="PATRIC" id="fig|35818.11.peg.1138"/>
<dbReference type="AlphaFoldDB" id="A0A0N1EBF0"/>
<name>A0A0N1EBF0_9HELI</name>
<dbReference type="RefSeq" id="WP_054197919.1">
    <property type="nucleotide sequence ID" value="NZ_JNOC01000031.1"/>
</dbReference>
<evidence type="ECO:0000256" key="3">
    <source>
        <dbReference type="ARBA" id="ARBA00022490"/>
    </source>
</evidence>
<dbReference type="NCBIfam" id="TIGR00046">
    <property type="entry name" value="RsmE family RNA methyltransferase"/>
    <property type="match status" value="1"/>
</dbReference>
<evidence type="ECO:0000256" key="9">
    <source>
        <dbReference type="ARBA" id="ARBA00047944"/>
    </source>
</evidence>
<protein>
    <recommendedName>
        <fullName evidence="10">Ribosomal RNA small subunit methyltransferase E</fullName>
        <ecNumber evidence="10">2.1.1.193</ecNumber>
    </recommendedName>
</protein>
<dbReference type="InterPro" id="IPR006700">
    <property type="entry name" value="RsmE"/>
</dbReference>
<dbReference type="InterPro" id="IPR046886">
    <property type="entry name" value="RsmE_MTase_dom"/>
</dbReference>
<evidence type="ECO:0000256" key="5">
    <source>
        <dbReference type="ARBA" id="ARBA00022603"/>
    </source>
</evidence>
<evidence type="ECO:0000256" key="4">
    <source>
        <dbReference type="ARBA" id="ARBA00022552"/>
    </source>
</evidence>
<dbReference type="InterPro" id="IPR029026">
    <property type="entry name" value="tRNA_m1G_MTases_N"/>
</dbReference>
<comment type="catalytic activity">
    <reaction evidence="9 10">
        <text>uridine(1498) in 16S rRNA + S-adenosyl-L-methionine = N(3)-methyluridine(1498) in 16S rRNA + S-adenosyl-L-homocysteine + H(+)</text>
        <dbReference type="Rhea" id="RHEA:42920"/>
        <dbReference type="Rhea" id="RHEA-COMP:10283"/>
        <dbReference type="Rhea" id="RHEA-COMP:10284"/>
        <dbReference type="ChEBI" id="CHEBI:15378"/>
        <dbReference type="ChEBI" id="CHEBI:57856"/>
        <dbReference type="ChEBI" id="CHEBI:59789"/>
        <dbReference type="ChEBI" id="CHEBI:65315"/>
        <dbReference type="ChEBI" id="CHEBI:74502"/>
        <dbReference type="EC" id="2.1.1.193"/>
    </reaction>
</comment>
<evidence type="ECO:0000256" key="10">
    <source>
        <dbReference type="PIRNR" id="PIRNR015601"/>
    </source>
</evidence>
<dbReference type="EMBL" id="JNOC01000031">
    <property type="protein sequence ID" value="KPH55844.1"/>
    <property type="molecule type" value="Genomic_DNA"/>
</dbReference>
<dbReference type="NCBIfam" id="NF008695">
    <property type="entry name" value="PRK11713.3-3"/>
    <property type="match status" value="1"/>
</dbReference>
<comment type="caution">
    <text evidence="13">The sequence shown here is derived from an EMBL/GenBank/DDBJ whole genome shotgun (WGS) entry which is preliminary data.</text>
</comment>
<evidence type="ECO:0000256" key="6">
    <source>
        <dbReference type="ARBA" id="ARBA00022679"/>
    </source>
</evidence>
<dbReference type="GO" id="GO:0070475">
    <property type="term" value="P:rRNA base methylation"/>
    <property type="evidence" value="ECO:0007669"/>
    <property type="project" value="TreeGrafter"/>
</dbReference>
<feature type="domain" description="Ribosomal RNA small subunit methyltransferase E PUA-like" evidence="12">
    <location>
        <begin position="16"/>
        <end position="63"/>
    </location>
</feature>
<evidence type="ECO:0000256" key="2">
    <source>
        <dbReference type="ARBA" id="ARBA00005528"/>
    </source>
</evidence>
<proteinExistence type="inferred from homology"/>
<dbReference type="PANTHER" id="PTHR30027:SF3">
    <property type="entry name" value="16S RRNA (URACIL(1498)-N(3))-METHYLTRANSFERASE"/>
    <property type="match status" value="1"/>
</dbReference>
<keyword evidence="3 10" id="KW-0963">Cytoplasm</keyword>
<dbReference type="Gene3D" id="3.40.1280.10">
    <property type="match status" value="1"/>
</dbReference>
<evidence type="ECO:0000313" key="13">
    <source>
        <dbReference type="EMBL" id="KPH55844.1"/>
    </source>
</evidence>
<dbReference type="EC" id="2.1.1.193" evidence="10"/>
<dbReference type="OrthoDB" id="9815641at2"/>
<dbReference type="PANTHER" id="PTHR30027">
    <property type="entry name" value="RIBOSOMAL RNA SMALL SUBUNIT METHYLTRANSFERASE E"/>
    <property type="match status" value="1"/>
</dbReference>
<evidence type="ECO:0000256" key="8">
    <source>
        <dbReference type="ARBA" id="ARBA00025699"/>
    </source>
</evidence>
<feature type="domain" description="Ribosomal RNA small subunit methyltransferase E methyltransferase" evidence="11">
    <location>
        <begin position="76"/>
        <end position="219"/>
    </location>
</feature>
<gene>
    <name evidence="13" type="ORF">HPU229334_05775</name>
</gene>
<dbReference type="GO" id="GO:0005737">
    <property type="term" value="C:cytoplasm"/>
    <property type="evidence" value="ECO:0007669"/>
    <property type="project" value="UniProtKB-SubCell"/>
</dbReference>
<evidence type="ECO:0000313" key="14">
    <source>
        <dbReference type="Proteomes" id="UP000037997"/>
    </source>
</evidence>
<dbReference type="InterPro" id="IPR046887">
    <property type="entry name" value="RsmE_PUA-like"/>
</dbReference>
<organism evidence="13 14">
    <name type="scientific">Helicobacter pullorum</name>
    <dbReference type="NCBI Taxonomy" id="35818"/>
    <lineage>
        <taxon>Bacteria</taxon>
        <taxon>Pseudomonadati</taxon>
        <taxon>Campylobacterota</taxon>
        <taxon>Epsilonproteobacteria</taxon>
        <taxon>Campylobacterales</taxon>
        <taxon>Helicobacteraceae</taxon>
        <taxon>Helicobacter</taxon>
    </lineage>
</organism>